<comment type="similarity">
    <text evidence="6">Belongs to the arabinose isomerase family.</text>
</comment>
<comment type="catalytic activity">
    <reaction evidence="6">
        <text>beta-L-arabinopyranose = L-ribulose</text>
        <dbReference type="Rhea" id="RHEA:14821"/>
        <dbReference type="ChEBI" id="CHEBI:16880"/>
        <dbReference type="ChEBI" id="CHEBI:40886"/>
        <dbReference type="EC" id="5.3.1.4"/>
    </reaction>
</comment>
<name>A0A543KL93_9MICO</name>
<feature type="domain" description="L-arabinose isomerase N-terminal" evidence="7">
    <location>
        <begin position="9"/>
        <end position="173"/>
    </location>
</feature>
<comment type="cofactor">
    <cofactor evidence="6">
        <name>Mn(2+)</name>
        <dbReference type="ChEBI" id="CHEBI:29035"/>
    </cofactor>
    <text evidence="6">Binds 1 Mn(2+) ion per subunit.</text>
</comment>
<keyword evidence="2 6" id="KW-0054">Arabinose catabolism</keyword>
<dbReference type="PANTHER" id="PTHR38464:SF1">
    <property type="entry name" value="L-ARABINOSE ISOMERASE"/>
    <property type="match status" value="1"/>
</dbReference>
<reference evidence="10 11" key="1">
    <citation type="submission" date="2019-06" db="EMBL/GenBank/DDBJ databases">
        <title>Sequencing the genomes of 1000 actinobacteria strains.</title>
        <authorList>
            <person name="Klenk H.-P."/>
        </authorList>
    </citation>
    <scope>NUCLEOTIDE SEQUENCE [LARGE SCALE GENOMIC DNA]</scope>
    <source>
        <strain evidence="10 11">DSM 12362</strain>
    </source>
</reference>
<dbReference type="AlphaFoldDB" id="A0A543KL93"/>
<dbReference type="InterPro" id="IPR055390">
    <property type="entry name" value="AraA_central"/>
</dbReference>
<evidence type="ECO:0000256" key="2">
    <source>
        <dbReference type="ARBA" id="ARBA00022935"/>
    </source>
</evidence>
<keyword evidence="5 6" id="KW-0119">Carbohydrate metabolism</keyword>
<dbReference type="RefSeq" id="WP_141817556.1">
    <property type="nucleotide sequence ID" value="NZ_BAAAIL010000003.1"/>
</dbReference>
<dbReference type="InterPro" id="IPR024664">
    <property type="entry name" value="Ara_Isoase_C"/>
</dbReference>
<gene>
    <name evidence="6" type="primary">araA</name>
    <name evidence="10" type="ORF">FB476_0706</name>
</gene>
<dbReference type="OrthoDB" id="9765600at2"/>
<dbReference type="EC" id="5.3.1.4" evidence="6"/>
<feature type="domain" description="L-arabinose isomerase central" evidence="9">
    <location>
        <begin position="178"/>
        <end position="325"/>
    </location>
</feature>
<dbReference type="SUPFAM" id="SSF53743">
    <property type="entry name" value="FucI/AraA N-terminal and middle domains"/>
    <property type="match status" value="1"/>
</dbReference>
<keyword evidence="4 6" id="KW-0413">Isomerase</keyword>
<dbReference type="InterPro" id="IPR009015">
    <property type="entry name" value="Fucose_isomerase_N/cen_sf"/>
</dbReference>
<dbReference type="SUPFAM" id="SSF50443">
    <property type="entry name" value="FucI/AraA C-terminal domain-like"/>
    <property type="match status" value="1"/>
</dbReference>
<organism evidence="10 11">
    <name type="scientific">Ornithinimicrobium humiphilum</name>
    <dbReference type="NCBI Taxonomy" id="125288"/>
    <lineage>
        <taxon>Bacteria</taxon>
        <taxon>Bacillati</taxon>
        <taxon>Actinomycetota</taxon>
        <taxon>Actinomycetes</taxon>
        <taxon>Micrococcales</taxon>
        <taxon>Ornithinimicrobiaceae</taxon>
        <taxon>Ornithinimicrobium</taxon>
    </lineage>
</organism>
<evidence type="ECO:0000259" key="9">
    <source>
        <dbReference type="Pfam" id="PF24856"/>
    </source>
</evidence>
<dbReference type="HAMAP" id="MF_00519">
    <property type="entry name" value="Arabinose_Isome"/>
    <property type="match status" value="1"/>
</dbReference>
<dbReference type="InterPro" id="IPR038583">
    <property type="entry name" value="AraA_N_sf"/>
</dbReference>
<keyword evidence="3 6" id="KW-0464">Manganese</keyword>
<evidence type="ECO:0000256" key="3">
    <source>
        <dbReference type="ARBA" id="ARBA00023211"/>
    </source>
</evidence>
<keyword evidence="1 6" id="KW-0479">Metal-binding</keyword>
<dbReference type="GO" id="GO:0005829">
    <property type="term" value="C:cytosol"/>
    <property type="evidence" value="ECO:0007669"/>
    <property type="project" value="TreeGrafter"/>
</dbReference>
<evidence type="ECO:0000259" key="7">
    <source>
        <dbReference type="Pfam" id="PF02610"/>
    </source>
</evidence>
<feature type="binding site" evidence="6">
    <location>
        <position position="450"/>
    </location>
    <ligand>
        <name>Mn(2+)</name>
        <dbReference type="ChEBI" id="CHEBI:29035"/>
    </ligand>
</feature>
<evidence type="ECO:0000256" key="1">
    <source>
        <dbReference type="ARBA" id="ARBA00022723"/>
    </source>
</evidence>
<evidence type="ECO:0000313" key="10">
    <source>
        <dbReference type="EMBL" id="TQM95856.1"/>
    </source>
</evidence>
<dbReference type="GO" id="GO:0019569">
    <property type="term" value="P:L-arabinose catabolic process to D-xylulose 5-phosphate"/>
    <property type="evidence" value="ECO:0007669"/>
    <property type="project" value="UniProtKB-UniRule"/>
</dbReference>
<accession>A0A543KL93</accession>
<dbReference type="EMBL" id="VFPU01000001">
    <property type="protein sequence ID" value="TQM95856.1"/>
    <property type="molecule type" value="Genomic_DNA"/>
</dbReference>
<feature type="binding site" evidence="6">
    <location>
        <position position="307"/>
    </location>
    <ligand>
        <name>Mn(2+)</name>
        <dbReference type="ChEBI" id="CHEBI:29035"/>
    </ligand>
</feature>
<dbReference type="Gene3D" id="3.40.50.10940">
    <property type="match status" value="1"/>
</dbReference>
<evidence type="ECO:0000313" key="11">
    <source>
        <dbReference type="Proteomes" id="UP000315133"/>
    </source>
</evidence>
<dbReference type="InterPro" id="IPR004216">
    <property type="entry name" value="Fuc/Ara_isomerase_C"/>
</dbReference>
<dbReference type="NCBIfam" id="NF002795">
    <property type="entry name" value="PRK02929.1"/>
    <property type="match status" value="1"/>
</dbReference>
<evidence type="ECO:0000256" key="4">
    <source>
        <dbReference type="ARBA" id="ARBA00023235"/>
    </source>
</evidence>
<evidence type="ECO:0000256" key="6">
    <source>
        <dbReference type="HAMAP-Rule" id="MF_00519"/>
    </source>
</evidence>
<protein>
    <recommendedName>
        <fullName evidence="6">L-arabinose isomerase</fullName>
        <ecNumber evidence="6">5.3.1.4</ecNumber>
    </recommendedName>
</protein>
<comment type="caution">
    <text evidence="10">The sequence shown here is derived from an EMBL/GenBank/DDBJ whole genome shotgun (WGS) entry which is preliminary data.</text>
</comment>
<dbReference type="PIRSF" id="PIRSF001478">
    <property type="entry name" value="L-ara_isomerase"/>
    <property type="match status" value="1"/>
</dbReference>
<evidence type="ECO:0000259" key="8">
    <source>
        <dbReference type="Pfam" id="PF11762"/>
    </source>
</evidence>
<feature type="binding site" evidence="6">
    <location>
        <position position="334"/>
    </location>
    <ligand>
        <name>Mn(2+)</name>
        <dbReference type="ChEBI" id="CHEBI:29035"/>
    </ligand>
</feature>
<dbReference type="Pfam" id="PF24856">
    <property type="entry name" value="AraA_central"/>
    <property type="match status" value="1"/>
</dbReference>
<comment type="pathway">
    <text evidence="6">Carbohydrate degradation; L-arabinose degradation via L-ribulose; D-xylulose 5-phosphate from L-arabinose (bacterial route): step 1/3.</text>
</comment>
<comment type="function">
    <text evidence="6">Catalyzes the conversion of L-arabinose to L-ribulose.</text>
</comment>
<dbReference type="PANTHER" id="PTHR38464">
    <property type="entry name" value="L-ARABINOSE ISOMERASE"/>
    <property type="match status" value="1"/>
</dbReference>
<keyword evidence="11" id="KW-1185">Reference proteome</keyword>
<proteinExistence type="inferred from homology"/>
<evidence type="ECO:0000256" key="5">
    <source>
        <dbReference type="ARBA" id="ARBA00023277"/>
    </source>
</evidence>
<dbReference type="InterPro" id="IPR003762">
    <property type="entry name" value="Lara_isomerase"/>
</dbReference>
<dbReference type="UniPathway" id="UPA00145">
    <property type="reaction ID" value="UER00565"/>
</dbReference>
<dbReference type="InterPro" id="IPR055389">
    <property type="entry name" value="AraA_N"/>
</dbReference>
<dbReference type="GO" id="GO:0030145">
    <property type="term" value="F:manganese ion binding"/>
    <property type="evidence" value="ECO:0007669"/>
    <property type="project" value="UniProtKB-UniRule"/>
</dbReference>
<dbReference type="Pfam" id="PF11762">
    <property type="entry name" value="Arabinose_Iso_C"/>
    <property type="match status" value="1"/>
</dbReference>
<feature type="binding site" evidence="6">
    <location>
        <position position="351"/>
    </location>
    <ligand>
        <name>Mn(2+)</name>
        <dbReference type="ChEBI" id="CHEBI:29035"/>
    </ligand>
</feature>
<feature type="domain" description="L-arabinose isomerase C-terminal" evidence="8">
    <location>
        <begin position="329"/>
        <end position="472"/>
    </location>
</feature>
<sequence length="502" mass="54748">MTKPYGEREIWFCTGSQDLYGEDTLRQVAEQSQAIAARLDAADAVPAKIVWKPVLKDRDSIHRMALEANADEHCIGIIAWMHTFSPAKMWIAGLGALDVPLLHLHTQADVALPWATIDMDFMNLNQAAHGDREFAYVQTRMGVRRTTVAGHVSSETVQRRVGSWIRAAAGWDAVRSLRLVRFGDNMRNVAVTEGDKTEAEIRLGVSVNTWGVNDLVEAVEAVADSDVDSLVAEYEDLYDVVPELRRGGERHESLRYGARQELALLSFLEGVGAGAFTTTFEDLGGLRQLPGLAVQRLMAAGYGFGAEGDWKTAILVRAAKVMGEGLPGGASLMEDYTYDLTPGQELILGAHMLEICPSLTTTKPSLQVHPLSIGGREDPVRLVFSADAGEGVVVAMSDMRERFRLTANVVDVVTPPAALPRLPVAHAVWRPRPDFATSTESWMAAGAAHHTVLSTQVGVEEFATLAEMAGTELLVIDEHTTTRGFADQVRWNAAYHRLAQGL</sequence>
<dbReference type="Pfam" id="PF02610">
    <property type="entry name" value="AraA_N"/>
    <property type="match status" value="1"/>
</dbReference>
<dbReference type="Proteomes" id="UP000315133">
    <property type="component" value="Unassembled WGS sequence"/>
</dbReference>
<dbReference type="GO" id="GO:0008733">
    <property type="term" value="F:L-arabinose isomerase activity"/>
    <property type="evidence" value="ECO:0007669"/>
    <property type="project" value="UniProtKB-UniRule"/>
</dbReference>